<evidence type="ECO:0000256" key="8">
    <source>
        <dbReference type="PROSITE-ProRule" id="PRU00169"/>
    </source>
</evidence>
<evidence type="ECO:0000256" key="4">
    <source>
        <dbReference type="ARBA" id="ARBA00022553"/>
    </source>
</evidence>
<evidence type="ECO:0000256" key="2">
    <source>
        <dbReference type="ARBA" id="ARBA00004370"/>
    </source>
</evidence>
<dbReference type="SUPFAM" id="SSF47384">
    <property type="entry name" value="Homodimeric domain of signal transducing histidine kinase"/>
    <property type="match status" value="1"/>
</dbReference>
<dbReference type="PANTHER" id="PTHR45339">
    <property type="entry name" value="HYBRID SIGNAL TRANSDUCTION HISTIDINE KINASE J"/>
    <property type="match status" value="1"/>
</dbReference>
<dbReference type="RefSeq" id="WP_285231745.1">
    <property type="nucleotide sequence ID" value="NZ_CP116346.1"/>
</dbReference>
<organism evidence="13 14">
    <name type="scientific">Paucibacter sediminis</name>
    <dbReference type="NCBI Taxonomy" id="3019553"/>
    <lineage>
        <taxon>Bacteria</taxon>
        <taxon>Pseudomonadati</taxon>
        <taxon>Pseudomonadota</taxon>
        <taxon>Betaproteobacteria</taxon>
        <taxon>Burkholderiales</taxon>
        <taxon>Sphaerotilaceae</taxon>
        <taxon>Roseateles</taxon>
    </lineage>
</organism>
<keyword evidence="13" id="KW-0547">Nucleotide-binding</keyword>
<accession>A0AA95SPA4</accession>
<keyword evidence="14" id="KW-1185">Reference proteome</keyword>
<dbReference type="Pfam" id="PF00512">
    <property type="entry name" value="HisKA"/>
    <property type="match status" value="1"/>
</dbReference>
<dbReference type="PROSITE" id="PS50885">
    <property type="entry name" value="HAMP"/>
    <property type="match status" value="1"/>
</dbReference>
<reference evidence="13" key="1">
    <citation type="submission" date="2023-01" db="EMBL/GenBank/DDBJ databases">
        <title>Whole genome sequence of Paucibacter sp. S2-9 isolated from pond sediment.</title>
        <authorList>
            <person name="Jung J.Y."/>
        </authorList>
    </citation>
    <scope>NUCLEOTIDE SEQUENCE</scope>
    <source>
        <strain evidence="13">S2-9</strain>
    </source>
</reference>
<evidence type="ECO:0000313" key="13">
    <source>
        <dbReference type="EMBL" id="WIT10671.1"/>
    </source>
</evidence>
<keyword evidence="9" id="KW-1133">Transmembrane helix</keyword>
<keyword evidence="6" id="KW-0418">Kinase</keyword>
<evidence type="ECO:0000256" key="6">
    <source>
        <dbReference type="ARBA" id="ARBA00022777"/>
    </source>
</evidence>
<evidence type="ECO:0000259" key="12">
    <source>
        <dbReference type="PROSITE" id="PS50885"/>
    </source>
</evidence>
<dbReference type="Pfam" id="PF17152">
    <property type="entry name" value="CHASE8"/>
    <property type="match status" value="1"/>
</dbReference>
<feature type="modified residue" description="4-aspartylphosphate" evidence="8">
    <location>
        <position position="567"/>
    </location>
</feature>
<dbReference type="SUPFAM" id="SSF47226">
    <property type="entry name" value="Histidine-containing phosphotransfer domain, HPT domain"/>
    <property type="match status" value="1"/>
</dbReference>
<feature type="transmembrane region" description="Helical" evidence="9">
    <location>
        <begin position="164"/>
        <end position="186"/>
    </location>
</feature>
<dbReference type="InterPro" id="IPR011006">
    <property type="entry name" value="CheY-like_superfamily"/>
</dbReference>
<dbReference type="InterPro" id="IPR004358">
    <property type="entry name" value="Sig_transdc_His_kin-like_C"/>
</dbReference>
<feature type="transmembrane region" description="Helical" evidence="9">
    <location>
        <begin position="20"/>
        <end position="41"/>
    </location>
</feature>
<dbReference type="InterPro" id="IPR003594">
    <property type="entry name" value="HATPase_dom"/>
</dbReference>
<evidence type="ECO:0000256" key="5">
    <source>
        <dbReference type="ARBA" id="ARBA00022679"/>
    </source>
</evidence>
<dbReference type="InterPro" id="IPR008207">
    <property type="entry name" value="Sig_transdc_His_kin_Hpt_dom"/>
</dbReference>
<evidence type="ECO:0000313" key="14">
    <source>
        <dbReference type="Proteomes" id="UP001177769"/>
    </source>
</evidence>
<dbReference type="GO" id="GO:0005524">
    <property type="term" value="F:ATP binding"/>
    <property type="evidence" value="ECO:0007669"/>
    <property type="project" value="UniProtKB-KW"/>
</dbReference>
<dbReference type="InterPro" id="IPR036890">
    <property type="entry name" value="HATPase_C_sf"/>
</dbReference>
<dbReference type="Proteomes" id="UP001177769">
    <property type="component" value="Chromosome"/>
</dbReference>
<dbReference type="AlphaFoldDB" id="A0AA95SPA4"/>
<comment type="catalytic activity">
    <reaction evidence="1">
        <text>ATP + protein L-histidine = ADP + protein N-phospho-L-histidine.</text>
        <dbReference type="EC" id="2.7.13.3"/>
    </reaction>
</comment>
<dbReference type="PROSITE" id="PS50109">
    <property type="entry name" value="HIS_KIN"/>
    <property type="match status" value="1"/>
</dbReference>
<sequence>MFSISSLWKRPGREQGSLVTRLESILAATMGAALLIALVLITSKELLTQRAALSEGGQAWLNTLAVQATSPLAFDDAKAAQEFLQAASIYPGLQAAYILRADGSTLASHLAASQPELSAAELARANTTPFFAGALLIATPVRLSEDMLGSVVAKIDLTRMWRSILQFAISLIVALGASGAAAALAARKFLHRALAPIKGLKQVMDDVSQGQRFTVRAEVVANDEVGALSTVFNNMLDQIIKSDSLLAENNARLRALKDAAEQASNMKSEFLALMSHELRTPMAGVLGMLKLSLRGQMDATVRERIELASQNAAVLLQLVNDLLDVSKIEAGKLSLECVDFELQTLLGDAMRLLHERAVEKGIALSWQIDDAVPAYLRGDPTRLRQVLINLVGNAIKFTERGGVNVTVRNLPPDERRPEAPPPIYFAVQDTGIGISDAAQRRMFQKFEQADMSTTRKFGGTGLGLSICKQLVELMGGQIGLHSVLDQGSIFFFELPLPPGQRPAETSVEALGRHAYRLHALVAEDASTNQLIIKALLQDMGHQVSVVENGDQALEALTRQSFDLILMDGRMPVMDGLEATAHIRAGHWRELIFADRHIPIIALTANASEQDRAKFLAGGMNDFLSKPVDELALHQVLGRVIEQRLRAGLPMKPRADDALGALDSWAANAGLTGLDGQDAPAAPPPAPLRASQDAMQQRARSVQAQMLRAFREQAPLRLQEIAEAAAAADWNTAAIVAHGIKGCLAYIEPSGSAYLLSDQLERMADQGEVAEFDARLQALGQALANTLKQDAGSGA</sequence>
<dbReference type="SMART" id="SM00387">
    <property type="entry name" value="HATPase_c"/>
    <property type="match status" value="1"/>
</dbReference>
<dbReference type="InterPro" id="IPR001789">
    <property type="entry name" value="Sig_transdc_resp-reg_receiver"/>
</dbReference>
<keyword evidence="13" id="KW-0067">ATP-binding</keyword>
<keyword evidence="7" id="KW-0902">Two-component regulatory system</keyword>
<comment type="subcellular location">
    <subcellularLocation>
        <location evidence="2">Membrane</location>
    </subcellularLocation>
</comment>
<evidence type="ECO:0000256" key="3">
    <source>
        <dbReference type="ARBA" id="ARBA00012438"/>
    </source>
</evidence>
<dbReference type="Gene3D" id="3.40.50.2300">
    <property type="match status" value="1"/>
</dbReference>
<dbReference type="Gene3D" id="3.30.565.10">
    <property type="entry name" value="Histidine kinase-like ATPase, C-terminal domain"/>
    <property type="match status" value="1"/>
</dbReference>
<name>A0AA95SPA4_9BURK</name>
<dbReference type="PROSITE" id="PS50110">
    <property type="entry name" value="RESPONSE_REGULATORY"/>
    <property type="match status" value="1"/>
</dbReference>
<keyword evidence="9" id="KW-0812">Transmembrane</keyword>
<dbReference type="CDD" id="cd16922">
    <property type="entry name" value="HATPase_EvgS-ArcB-TorS-like"/>
    <property type="match status" value="1"/>
</dbReference>
<evidence type="ECO:0000256" key="7">
    <source>
        <dbReference type="ARBA" id="ARBA00023012"/>
    </source>
</evidence>
<dbReference type="Gene3D" id="1.10.287.130">
    <property type="match status" value="1"/>
</dbReference>
<evidence type="ECO:0000256" key="9">
    <source>
        <dbReference type="SAM" id="Phobius"/>
    </source>
</evidence>
<dbReference type="GO" id="GO:0000155">
    <property type="term" value="F:phosphorelay sensor kinase activity"/>
    <property type="evidence" value="ECO:0007669"/>
    <property type="project" value="InterPro"/>
</dbReference>
<protein>
    <recommendedName>
        <fullName evidence="3">histidine kinase</fullName>
        <ecNumber evidence="3">2.7.13.3</ecNumber>
    </recommendedName>
</protein>
<dbReference type="EMBL" id="CP116346">
    <property type="protein sequence ID" value="WIT10671.1"/>
    <property type="molecule type" value="Genomic_DNA"/>
</dbReference>
<dbReference type="EC" id="2.7.13.3" evidence="3"/>
<dbReference type="PANTHER" id="PTHR45339:SF3">
    <property type="entry name" value="HISTIDINE KINASE"/>
    <property type="match status" value="1"/>
</dbReference>
<dbReference type="InterPro" id="IPR003660">
    <property type="entry name" value="HAMP_dom"/>
</dbReference>
<dbReference type="Pfam" id="PF02518">
    <property type="entry name" value="HATPase_c"/>
    <property type="match status" value="1"/>
</dbReference>
<dbReference type="KEGG" id="pais:PFX98_17370"/>
<dbReference type="SMART" id="SM00388">
    <property type="entry name" value="HisKA"/>
    <property type="match status" value="1"/>
</dbReference>
<keyword evidence="5" id="KW-0808">Transferase</keyword>
<dbReference type="SMART" id="SM00304">
    <property type="entry name" value="HAMP"/>
    <property type="match status" value="1"/>
</dbReference>
<dbReference type="Pfam" id="PF00072">
    <property type="entry name" value="Response_reg"/>
    <property type="match status" value="1"/>
</dbReference>
<feature type="domain" description="Histidine kinase" evidence="10">
    <location>
        <begin position="273"/>
        <end position="498"/>
    </location>
</feature>
<feature type="domain" description="Response regulatory" evidence="11">
    <location>
        <begin position="518"/>
        <end position="640"/>
    </location>
</feature>
<dbReference type="InterPro" id="IPR033417">
    <property type="entry name" value="CHASE8"/>
</dbReference>
<dbReference type="Pfam" id="PF01627">
    <property type="entry name" value="Hpt"/>
    <property type="match status" value="1"/>
</dbReference>
<evidence type="ECO:0000259" key="11">
    <source>
        <dbReference type="PROSITE" id="PS50110"/>
    </source>
</evidence>
<keyword evidence="4 8" id="KW-0597">Phosphoprotein</keyword>
<evidence type="ECO:0000259" key="10">
    <source>
        <dbReference type="PROSITE" id="PS50109"/>
    </source>
</evidence>
<dbReference type="InterPro" id="IPR003661">
    <property type="entry name" value="HisK_dim/P_dom"/>
</dbReference>
<dbReference type="CDD" id="cd06225">
    <property type="entry name" value="HAMP"/>
    <property type="match status" value="1"/>
</dbReference>
<dbReference type="GO" id="GO:0005886">
    <property type="term" value="C:plasma membrane"/>
    <property type="evidence" value="ECO:0007669"/>
    <property type="project" value="UniProtKB-SubCell"/>
</dbReference>
<dbReference type="SUPFAM" id="SSF158472">
    <property type="entry name" value="HAMP domain-like"/>
    <property type="match status" value="1"/>
</dbReference>
<dbReference type="Gene3D" id="6.10.340.10">
    <property type="match status" value="1"/>
</dbReference>
<dbReference type="CDD" id="cd00082">
    <property type="entry name" value="HisKA"/>
    <property type="match status" value="1"/>
</dbReference>
<dbReference type="Pfam" id="PF00672">
    <property type="entry name" value="HAMP"/>
    <property type="match status" value="1"/>
</dbReference>
<evidence type="ECO:0000256" key="1">
    <source>
        <dbReference type="ARBA" id="ARBA00000085"/>
    </source>
</evidence>
<keyword evidence="9" id="KW-0472">Membrane</keyword>
<dbReference type="CDD" id="cd17546">
    <property type="entry name" value="REC_hyHK_CKI1_RcsC-like"/>
    <property type="match status" value="1"/>
</dbReference>
<dbReference type="PRINTS" id="PR00344">
    <property type="entry name" value="BCTRLSENSOR"/>
</dbReference>
<gene>
    <name evidence="13" type="ORF">PFX98_17370</name>
</gene>
<dbReference type="InterPro" id="IPR005467">
    <property type="entry name" value="His_kinase_dom"/>
</dbReference>
<feature type="domain" description="HAMP" evidence="12">
    <location>
        <begin position="191"/>
        <end position="244"/>
    </location>
</feature>
<proteinExistence type="predicted"/>
<dbReference type="InterPro" id="IPR036097">
    <property type="entry name" value="HisK_dim/P_sf"/>
</dbReference>
<dbReference type="SMART" id="SM00448">
    <property type="entry name" value="REC"/>
    <property type="match status" value="1"/>
</dbReference>
<dbReference type="SUPFAM" id="SSF55874">
    <property type="entry name" value="ATPase domain of HSP90 chaperone/DNA topoisomerase II/histidine kinase"/>
    <property type="match status" value="1"/>
</dbReference>
<dbReference type="SUPFAM" id="SSF52172">
    <property type="entry name" value="CheY-like"/>
    <property type="match status" value="1"/>
</dbReference>
<dbReference type="FunFam" id="3.30.565.10:FF:000078">
    <property type="entry name" value="Two-component sensor histidine kinase"/>
    <property type="match status" value="1"/>
</dbReference>
<dbReference type="InterPro" id="IPR036641">
    <property type="entry name" value="HPT_dom_sf"/>
</dbReference>
<dbReference type="Gene3D" id="1.20.120.160">
    <property type="entry name" value="HPT domain"/>
    <property type="match status" value="1"/>
</dbReference>